<dbReference type="InterPro" id="IPR036908">
    <property type="entry name" value="RlpA-like_sf"/>
</dbReference>
<dbReference type="PANTHER" id="PTHR39160">
    <property type="entry name" value="CELL WALL-BINDING PROTEIN YOCH"/>
    <property type="match status" value="1"/>
</dbReference>
<keyword evidence="4" id="KW-1185">Reference proteome</keyword>
<dbReference type="SMART" id="SM01208">
    <property type="entry name" value="G5"/>
    <property type="match status" value="1"/>
</dbReference>
<dbReference type="OrthoDB" id="9798935at2"/>
<evidence type="ECO:0000313" key="3">
    <source>
        <dbReference type="EMBL" id="SHG75559.1"/>
    </source>
</evidence>
<dbReference type="Proteomes" id="UP000183988">
    <property type="component" value="Unassembled WGS sequence"/>
</dbReference>
<protein>
    <submittedName>
        <fullName evidence="3">Uncharacterized conserved protein YabE, contains G5 and tandem DUF348 domains</fullName>
    </submittedName>
</protein>
<dbReference type="CDD" id="cd22786">
    <property type="entry name" value="DPBB_YuiC-like"/>
    <property type="match status" value="1"/>
</dbReference>
<dbReference type="Pfam" id="PF07501">
    <property type="entry name" value="G5"/>
    <property type="match status" value="1"/>
</dbReference>
<evidence type="ECO:0000259" key="2">
    <source>
        <dbReference type="PROSITE" id="PS51109"/>
    </source>
</evidence>
<dbReference type="Pfam" id="PF03990">
    <property type="entry name" value="DUF348"/>
    <property type="match status" value="3"/>
</dbReference>
<dbReference type="EMBL" id="FQVW01000058">
    <property type="protein sequence ID" value="SHG75559.1"/>
    <property type="molecule type" value="Genomic_DNA"/>
</dbReference>
<dbReference type="GO" id="GO:0019867">
    <property type="term" value="C:outer membrane"/>
    <property type="evidence" value="ECO:0007669"/>
    <property type="project" value="InterPro"/>
</dbReference>
<reference evidence="3 4" key="1">
    <citation type="submission" date="2016-11" db="EMBL/GenBank/DDBJ databases">
        <authorList>
            <person name="Jaros S."/>
            <person name="Januszkiewicz K."/>
            <person name="Wedrychowicz H."/>
        </authorList>
    </citation>
    <scope>NUCLEOTIDE SEQUENCE [LARGE SCALE GENOMIC DNA]</scope>
    <source>
        <strain evidence="3 4">IBRC-M 10683</strain>
    </source>
</reference>
<dbReference type="PANTHER" id="PTHR39160:SF4">
    <property type="entry name" value="RESUSCITATION-PROMOTING FACTOR RPFB"/>
    <property type="match status" value="1"/>
</dbReference>
<dbReference type="PROSITE" id="PS51109">
    <property type="entry name" value="G5"/>
    <property type="match status" value="1"/>
</dbReference>
<name>A0A1M5MFB9_9BACI</name>
<dbReference type="RefSeq" id="WP_072891827.1">
    <property type="nucleotide sequence ID" value="NZ_FQVW01000058.1"/>
</dbReference>
<dbReference type="GO" id="GO:0004553">
    <property type="term" value="F:hydrolase activity, hydrolyzing O-glycosyl compounds"/>
    <property type="evidence" value="ECO:0007669"/>
    <property type="project" value="InterPro"/>
</dbReference>
<dbReference type="Gene3D" id="2.40.40.10">
    <property type="entry name" value="RlpA-like domain"/>
    <property type="match status" value="1"/>
</dbReference>
<dbReference type="InterPro" id="IPR010611">
    <property type="entry name" value="3D_dom"/>
</dbReference>
<dbReference type="InterPro" id="IPR051933">
    <property type="entry name" value="Resuscitation_pf_RpfB"/>
</dbReference>
<keyword evidence="1" id="KW-0732">Signal</keyword>
<dbReference type="InterPro" id="IPR011098">
    <property type="entry name" value="G5_dom"/>
</dbReference>
<dbReference type="STRING" id="930117.SAMN05216225_10584"/>
<sequence length="398" mass="43762">MRIFSKLLPASKLKLVISSIGVLALVVFSAVVLYESTKADVTLVVDGEKETYQTHVNTVEELLEEVDVTVGKHDVLSHELNAAIENGMGIEYKTARQVTVSIDGEQSIYYTVAETVGEFLEENQLTFSDRDDVSHKKDATITDGLTFSVEQAFQVTINDGVEEKQVWTTGGTIQNLLDNHNIILNDHDKVEPTLDENVQQDTEIDITRIEIKTVEVEESIEYKTETKQSNELEKGKQKVVSEGKNGTIVKTYEVTLENGEEIDRELIEEKVLKESQNRVVAVGTREPARNLTTLSSGTRPPSGTELTMTASAFTAFCNGCSGYTATGINLKANPNRKVIAVDPNVIPLGTKVWVEGYGEAIAGDTGGSIRGNRIDVHVPTKSDAYRWGVRTVKVVIID</sequence>
<organism evidence="3 4">
    <name type="scientific">Ornithinibacillus halophilus</name>
    <dbReference type="NCBI Taxonomy" id="930117"/>
    <lineage>
        <taxon>Bacteria</taxon>
        <taxon>Bacillati</taxon>
        <taxon>Bacillota</taxon>
        <taxon>Bacilli</taxon>
        <taxon>Bacillales</taxon>
        <taxon>Bacillaceae</taxon>
        <taxon>Ornithinibacillus</taxon>
    </lineage>
</organism>
<feature type="domain" description="G5" evidence="2">
    <location>
        <begin position="206"/>
        <end position="286"/>
    </location>
</feature>
<dbReference type="Gene3D" id="2.20.230.10">
    <property type="entry name" value="Resuscitation-promoting factor rpfb"/>
    <property type="match status" value="1"/>
</dbReference>
<evidence type="ECO:0000313" key="4">
    <source>
        <dbReference type="Proteomes" id="UP000183988"/>
    </source>
</evidence>
<gene>
    <name evidence="3" type="ORF">SAMN05216225_10584</name>
</gene>
<dbReference type="Pfam" id="PF06725">
    <property type="entry name" value="3D"/>
    <property type="match status" value="1"/>
</dbReference>
<dbReference type="AlphaFoldDB" id="A0A1M5MFB9"/>
<dbReference type="GO" id="GO:0009254">
    <property type="term" value="P:peptidoglycan turnover"/>
    <property type="evidence" value="ECO:0007669"/>
    <property type="project" value="InterPro"/>
</dbReference>
<dbReference type="InterPro" id="IPR007137">
    <property type="entry name" value="DUF348"/>
</dbReference>
<proteinExistence type="predicted"/>
<evidence type="ECO:0000256" key="1">
    <source>
        <dbReference type="ARBA" id="ARBA00022729"/>
    </source>
</evidence>
<dbReference type="SUPFAM" id="SSF50685">
    <property type="entry name" value="Barwin-like endoglucanases"/>
    <property type="match status" value="1"/>
</dbReference>
<accession>A0A1M5MFB9</accession>